<dbReference type="PROSITE" id="PS51078">
    <property type="entry name" value="ICLR_ED"/>
    <property type="match status" value="1"/>
</dbReference>
<dbReference type="SMART" id="SM00346">
    <property type="entry name" value="HTH_ICLR"/>
    <property type="match status" value="1"/>
</dbReference>
<keyword evidence="1" id="KW-0805">Transcription regulation</keyword>
<dbReference type="PROSITE" id="PS51077">
    <property type="entry name" value="HTH_ICLR"/>
    <property type="match status" value="1"/>
</dbReference>
<evidence type="ECO:0000259" key="5">
    <source>
        <dbReference type="PROSITE" id="PS51078"/>
    </source>
</evidence>
<dbReference type="Proteomes" id="UP000193862">
    <property type="component" value="Unassembled WGS sequence"/>
</dbReference>
<evidence type="ECO:0000313" key="7">
    <source>
        <dbReference type="Proteomes" id="UP000193862"/>
    </source>
</evidence>
<evidence type="ECO:0000313" key="6">
    <source>
        <dbReference type="EMBL" id="SLN54036.1"/>
    </source>
</evidence>
<dbReference type="OrthoDB" id="6057486at2"/>
<dbReference type="PANTHER" id="PTHR30136:SF8">
    <property type="entry name" value="TRANSCRIPTIONAL REGULATORY PROTEIN"/>
    <property type="match status" value="1"/>
</dbReference>
<dbReference type="InterPro" id="IPR036388">
    <property type="entry name" value="WH-like_DNA-bd_sf"/>
</dbReference>
<evidence type="ECO:0000256" key="3">
    <source>
        <dbReference type="ARBA" id="ARBA00023163"/>
    </source>
</evidence>
<dbReference type="Gene3D" id="3.30.450.40">
    <property type="match status" value="1"/>
</dbReference>
<dbReference type="SUPFAM" id="SSF55781">
    <property type="entry name" value="GAF domain-like"/>
    <property type="match status" value="1"/>
</dbReference>
<dbReference type="Gene3D" id="1.10.10.10">
    <property type="entry name" value="Winged helix-like DNA-binding domain superfamily/Winged helix DNA-binding domain"/>
    <property type="match status" value="1"/>
</dbReference>
<feature type="domain" description="HTH iclR-type" evidence="4">
    <location>
        <begin position="15"/>
        <end position="77"/>
    </location>
</feature>
<dbReference type="AlphaFoldDB" id="A0A1Y5T1S6"/>
<gene>
    <name evidence="6" type="primary">gylR_3</name>
    <name evidence="6" type="ORF">AQS8620_02378</name>
</gene>
<dbReference type="EMBL" id="FWFS01000008">
    <property type="protein sequence ID" value="SLN54036.1"/>
    <property type="molecule type" value="Genomic_DNA"/>
</dbReference>
<keyword evidence="3" id="KW-0804">Transcription</keyword>
<dbReference type="SUPFAM" id="SSF46785">
    <property type="entry name" value="Winged helix' DNA-binding domain"/>
    <property type="match status" value="1"/>
</dbReference>
<evidence type="ECO:0000256" key="1">
    <source>
        <dbReference type="ARBA" id="ARBA00023015"/>
    </source>
</evidence>
<dbReference type="GO" id="GO:0003677">
    <property type="term" value="F:DNA binding"/>
    <property type="evidence" value="ECO:0007669"/>
    <property type="project" value="UniProtKB-KW"/>
</dbReference>
<dbReference type="InterPro" id="IPR005471">
    <property type="entry name" value="Tscrpt_reg_IclR_N"/>
</dbReference>
<dbReference type="InterPro" id="IPR036390">
    <property type="entry name" value="WH_DNA-bd_sf"/>
</dbReference>
<evidence type="ECO:0000256" key="2">
    <source>
        <dbReference type="ARBA" id="ARBA00023125"/>
    </source>
</evidence>
<accession>A0A1Y5T1S6</accession>
<dbReference type="GO" id="GO:0003700">
    <property type="term" value="F:DNA-binding transcription factor activity"/>
    <property type="evidence" value="ECO:0007669"/>
    <property type="project" value="TreeGrafter"/>
</dbReference>
<proteinExistence type="predicted"/>
<dbReference type="PANTHER" id="PTHR30136">
    <property type="entry name" value="HELIX-TURN-HELIX TRANSCRIPTIONAL REGULATOR, ICLR FAMILY"/>
    <property type="match status" value="1"/>
</dbReference>
<feature type="domain" description="IclR-ED" evidence="5">
    <location>
        <begin position="78"/>
        <end position="264"/>
    </location>
</feature>
<sequence length="269" mass="28051">MEPKKTKTRSGARGIQSIEVSGRILKTLIKAGAPMMLKDLAHAAELAPAQCHAYLTSLRHVGLVHQEFTSGHYNIGPMAMSLGFGWLKTSPIASASVEALMKLTEELGPISALIAWSDFGPTVIHVNTGLRPATVNVKPGTLFSVTGTATGSVFAAFGEPEAIEKQIAIELSRKTSYASLGLEPIHGDYADNLDKVRDAGCAVAEGAPIPGINAIAHPIFDQDGKLALVATLIGPSGEFDVSETSHAMSRLKAVAQDLSTGAQASAAAE</sequence>
<dbReference type="InterPro" id="IPR029016">
    <property type="entry name" value="GAF-like_dom_sf"/>
</dbReference>
<dbReference type="RefSeq" id="WP_085837086.1">
    <property type="nucleotide sequence ID" value="NZ_FWFS01000008.1"/>
</dbReference>
<dbReference type="Pfam" id="PF09339">
    <property type="entry name" value="HTH_IclR"/>
    <property type="match status" value="1"/>
</dbReference>
<reference evidence="6 7" key="1">
    <citation type="submission" date="2017-03" db="EMBL/GenBank/DDBJ databases">
        <authorList>
            <person name="Afonso C.L."/>
            <person name="Miller P.J."/>
            <person name="Scott M.A."/>
            <person name="Spackman E."/>
            <person name="Goraichik I."/>
            <person name="Dimitrov K.M."/>
            <person name="Suarez D.L."/>
            <person name="Swayne D.E."/>
        </authorList>
    </citation>
    <scope>NUCLEOTIDE SEQUENCE [LARGE SCALE GENOMIC DNA]</scope>
    <source>
        <strain evidence="6 7">CECT 8620</strain>
    </source>
</reference>
<keyword evidence="2" id="KW-0238">DNA-binding</keyword>
<name>A0A1Y5T1S6_9RHOB</name>
<organism evidence="6 7">
    <name type="scientific">Aquimixticola soesokkakensis</name>
    <dbReference type="NCBI Taxonomy" id="1519096"/>
    <lineage>
        <taxon>Bacteria</taxon>
        <taxon>Pseudomonadati</taxon>
        <taxon>Pseudomonadota</taxon>
        <taxon>Alphaproteobacteria</taxon>
        <taxon>Rhodobacterales</taxon>
        <taxon>Paracoccaceae</taxon>
        <taxon>Aquimixticola</taxon>
    </lineage>
</organism>
<dbReference type="InterPro" id="IPR050707">
    <property type="entry name" value="HTH_MetabolicPath_Reg"/>
</dbReference>
<dbReference type="GO" id="GO:0045892">
    <property type="term" value="P:negative regulation of DNA-templated transcription"/>
    <property type="evidence" value="ECO:0007669"/>
    <property type="project" value="TreeGrafter"/>
</dbReference>
<dbReference type="Pfam" id="PF01614">
    <property type="entry name" value="IclR_C"/>
    <property type="match status" value="1"/>
</dbReference>
<evidence type="ECO:0000259" key="4">
    <source>
        <dbReference type="PROSITE" id="PS51077"/>
    </source>
</evidence>
<dbReference type="InterPro" id="IPR014757">
    <property type="entry name" value="Tscrpt_reg_IclR_C"/>
</dbReference>
<keyword evidence="7" id="KW-1185">Reference proteome</keyword>
<protein>
    <submittedName>
        <fullName evidence="6">Glycerol operon regulatory protein</fullName>
    </submittedName>
</protein>